<keyword evidence="1" id="KW-1133">Transmembrane helix</keyword>
<keyword evidence="1" id="KW-0472">Membrane</keyword>
<keyword evidence="1" id="KW-0812">Transmembrane</keyword>
<evidence type="ECO:0000313" key="2">
    <source>
        <dbReference type="EMBL" id="MCH8614626.1"/>
    </source>
</evidence>
<dbReference type="Proteomes" id="UP001203058">
    <property type="component" value="Unassembled WGS sequence"/>
</dbReference>
<evidence type="ECO:0000256" key="1">
    <source>
        <dbReference type="SAM" id="Phobius"/>
    </source>
</evidence>
<reference evidence="2 3" key="1">
    <citation type="submission" date="2022-03" db="EMBL/GenBank/DDBJ databases">
        <authorList>
            <person name="Jo J.-H."/>
            <person name="Im W.-T."/>
        </authorList>
    </citation>
    <scope>NUCLEOTIDE SEQUENCE [LARGE SCALE GENOMIC DNA]</scope>
    <source>
        <strain evidence="2 3">SM33</strain>
    </source>
</reference>
<proteinExistence type="predicted"/>
<protein>
    <submittedName>
        <fullName evidence="2">Uncharacterized protein</fullName>
    </submittedName>
</protein>
<sequence length="49" mass="5318">MVWLAMAMFVALIGWGATYFGWDDPVGKVQLALFTSFILGAVCGYKSKG</sequence>
<gene>
    <name evidence="2" type="ORF">LZ016_00700</name>
</gene>
<organism evidence="2 3">
    <name type="scientific">Sphingomonas telluris</name>
    <dbReference type="NCBI Taxonomy" id="2907998"/>
    <lineage>
        <taxon>Bacteria</taxon>
        <taxon>Pseudomonadati</taxon>
        <taxon>Pseudomonadota</taxon>
        <taxon>Alphaproteobacteria</taxon>
        <taxon>Sphingomonadales</taxon>
        <taxon>Sphingomonadaceae</taxon>
        <taxon>Sphingomonas</taxon>
    </lineage>
</organism>
<feature type="transmembrane region" description="Helical" evidence="1">
    <location>
        <begin position="26"/>
        <end position="45"/>
    </location>
</feature>
<dbReference type="RefSeq" id="WP_241445043.1">
    <property type="nucleotide sequence ID" value="NZ_JAKZHW010000001.1"/>
</dbReference>
<evidence type="ECO:0000313" key="3">
    <source>
        <dbReference type="Proteomes" id="UP001203058"/>
    </source>
</evidence>
<name>A0ABS9VI22_9SPHN</name>
<accession>A0ABS9VI22</accession>
<keyword evidence="3" id="KW-1185">Reference proteome</keyword>
<comment type="caution">
    <text evidence="2">The sequence shown here is derived from an EMBL/GenBank/DDBJ whole genome shotgun (WGS) entry which is preliminary data.</text>
</comment>
<dbReference type="EMBL" id="JAKZHW010000001">
    <property type="protein sequence ID" value="MCH8614626.1"/>
    <property type="molecule type" value="Genomic_DNA"/>
</dbReference>